<dbReference type="STRING" id="126957.T1JP97"/>
<feature type="transmembrane region" description="Helical" evidence="1">
    <location>
        <begin position="257"/>
        <end position="280"/>
    </location>
</feature>
<feature type="domain" description="Phospholipid/glycerol acyltransferase" evidence="2">
    <location>
        <begin position="63"/>
        <end position="187"/>
    </location>
</feature>
<dbReference type="InterPro" id="IPR002123">
    <property type="entry name" value="Plipid/glycerol_acylTrfase"/>
</dbReference>
<reference evidence="3" key="2">
    <citation type="submission" date="2015-02" db="UniProtKB">
        <authorList>
            <consortium name="EnsemblMetazoa"/>
        </authorList>
    </citation>
    <scope>IDENTIFICATION</scope>
</reference>
<dbReference type="GO" id="GO:0016746">
    <property type="term" value="F:acyltransferase activity"/>
    <property type="evidence" value="ECO:0007669"/>
    <property type="project" value="InterPro"/>
</dbReference>
<proteinExistence type="predicted"/>
<dbReference type="eggNOG" id="KOG4321">
    <property type="taxonomic scope" value="Eukaryota"/>
</dbReference>
<evidence type="ECO:0000259" key="2">
    <source>
        <dbReference type="Pfam" id="PF01553"/>
    </source>
</evidence>
<evidence type="ECO:0000313" key="3">
    <source>
        <dbReference type="EnsemblMetazoa" id="SMAR015673-PA"/>
    </source>
</evidence>
<dbReference type="Proteomes" id="UP000014500">
    <property type="component" value="Unassembled WGS sequence"/>
</dbReference>
<sequence length="566" mass="65314">MIIPTCLVVYMYLNWPLCFVYDKIFTCLQGFGFFKHVNRWDLFMTLICKMWRVISRVWHGYETRGMENIPKEGPAVFVFYHGTISMDIYYFVKAVNLDKGRLARAVFHKQLTKLPGFHLMIKVARGLVGTKENCLEALRNGNYIVIAPGGDMEPLHSDETNYKLVWRNRIGFAKIAIEAQVPLIPVFTENIQELFRTPKFLRSLFLLIDKYLHIPLVPAYGGFPVKLISHVGKPIYPEPHLTAEQLAKKLFRKSNKLVPYLSLAFYSATLYGGLIAFYYLHVMKSLFRNGYSRLDVEETRDWIIKWMTFFGKVWHDHEITGLENIPNEPVLYVLYHGPIPVDGYYLYAKLTSVKKRTVCAVVNKNHFKLTCLTGVFKSIRAGAWSREQCVEILQTGSDLCLLPGGKYESRMSDRNYKLEWGERKGFAKVALAAKVPIVPVFTRNIQEAFWTPWYAKPFTKGRFSKRKQYLNVMCGGLPVKLVTVIGEPIWPDEGTNFEDLAALTKKAVQQLIDQNQIVPGNKWRALKERFSKNIDEKEEFCLDKELMIQEKINTNGSVPEEIVLLA</sequence>
<dbReference type="EMBL" id="JH430595">
    <property type="status" value="NOT_ANNOTATED_CDS"/>
    <property type="molecule type" value="Genomic_DNA"/>
</dbReference>
<dbReference type="PANTHER" id="PTHR22753:SF14">
    <property type="entry name" value="MONOACYLGLYCEROL_DIACYLGLYCEROL O-ACYLTRANSFERASE"/>
    <property type="match status" value="1"/>
</dbReference>
<dbReference type="EnsemblMetazoa" id="SMAR015673-RA">
    <property type="protein sequence ID" value="SMAR015673-PA"/>
    <property type="gene ID" value="SMAR015673"/>
</dbReference>
<accession>T1JP97</accession>
<evidence type="ECO:0000313" key="4">
    <source>
        <dbReference type="Proteomes" id="UP000014500"/>
    </source>
</evidence>
<feature type="domain" description="Phospholipid/glycerol acyltransferase" evidence="2">
    <location>
        <begin position="318"/>
        <end position="441"/>
    </location>
</feature>
<dbReference type="HOGENOM" id="CLU_481741_0_0_1"/>
<name>T1JP97_STRMM</name>
<dbReference type="GO" id="GO:0016020">
    <property type="term" value="C:membrane"/>
    <property type="evidence" value="ECO:0007669"/>
    <property type="project" value="TreeGrafter"/>
</dbReference>
<evidence type="ECO:0000256" key="1">
    <source>
        <dbReference type="SAM" id="Phobius"/>
    </source>
</evidence>
<dbReference type="PhylomeDB" id="T1JP97"/>
<dbReference type="PANTHER" id="PTHR22753">
    <property type="entry name" value="TRANSMEMBRANE PROTEIN 68"/>
    <property type="match status" value="1"/>
</dbReference>
<keyword evidence="1" id="KW-0812">Transmembrane</keyword>
<dbReference type="CDD" id="cd07987">
    <property type="entry name" value="LPLAT_MGAT-like"/>
    <property type="match status" value="2"/>
</dbReference>
<reference evidence="4" key="1">
    <citation type="submission" date="2011-05" db="EMBL/GenBank/DDBJ databases">
        <authorList>
            <person name="Richards S.R."/>
            <person name="Qu J."/>
            <person name="Jiang H."/>
            <person name="Jhangiani S.N."/>
            <person name="Agravi P."/>
            <person name="Goodspeed R."/>
            <person name="Gross S."/>
            <person name="Mandapat C."/>
            <person name="Jackson L."/>
            <person name="Mathew T."/>
            <person name="Pu L."/>
            <person name="Thornton R."/>
            <person name="Saada N."/>
            <person name="Wilczek-Boney K.B."/>
            <person name="Lee S."/>
            <person name="Kovar C."/>
            <person name="Wu Y."/>
            <person name="Scherer S.E."/>
            <person name="Worley K.C."/>
            <person name="Muzny D.M."/>
            <person name="Gibbs R."/>
        </authorList>
    </citation>
    <scope>NUCLEOTIDE SEQUENCE</scope>
    <source>
        <strain evidence="4">Brora</strain>
    </source>
</reference>
<protein>
    <recommendedName>
        <fullName evidence="2">Phospholipid/glycerol acyltransferase domain-containing protein</fullName>
    </recommendedName>
</protein>
<keyword evidence="1" id="KW-0472">Membrane</keyword>
<keyword evidence="1" id="KW-1133">Transmembrane helix</keyword>
<dbReference type="Pfam" id="PF01553">
    <property type="entry name" value="Acyltransferase"/>
    <property type="match status" value="2"/>
</dbReference>
<keyword evidence="4" id="KW-1185">Reference proteome</keyword>
<dbReference type="AlphaFoldDB" id="T1JP97"/>
<organism evidence="3 4">
    <name type="scientific">Strigamia maritima</name>
    <name type="common">European centipede</name>
    <name type="synonym">Geophilus maritimus</name>
    <dbReference type="NCBI Taxonomy" id="126957"/>
    <lineage>
        <taxon>Eukaryota</taxon>
        <taxon>Metazoa</taxon>
        <taxon>Ecdysozoa</taxon>
        <taxon>Arthropoda</taxon>
        <taxon>Myriapoda</taxon>
        <taxon>Chilopoda</taxon>
        <taxon>Pleurostigmophora</taxon>
        <taxon>Geophilomorpha</taxon>
        <taxon>Linotaeniidae</taxon>
        <taxon>Strigamia</taxon>
    </lineage>
</organism>